<protein>
    <recommendedName>
        <fullName evidence="1">Fibrobacter succinogenes major paralogous domain-containing protein</fullName>
    </recommendedName>
</protein>
<dbReference type="InterPro" id="IPR011871">
    <property type="entry name" value="Fib_succ_major"/>
</dbReference>
<dbReference type="AlphaFoldDB" id="A0A2G9ZMX2"/>
<gene>
    <name evidence="2" type="ORF">COX21_02560</name>
</gene>
<evidence type="ECO:0000259" key="1">
    <source>
        <dbReference type="Pfam" id="PF09603"/>
    </source>
</evidence>
<comment type="caution">
    <text evidence="2">The sequence shown here is derived from an EMBL/GenBank/DDBJ whole genome shotgun (WGS) entry which is preliminary data.</text>
</comment>
<feature type="domain" description="Fibrobacter succinogenes major paralogous" evidence="1">
    <location>
        <begin position="20"/>
        <end position="96"/>
    </location>
</feature>
<accession>A0A2G9ZMX2</accession>
<dbReference type="Pfam" id="PF09603">
    <property type="entry name" value="Fib_succ_major"/>
    <property type="match status" value="1"/>
</dbReference>
<dbReference type="EMBL" id="PCSE01000074">
    <property type="protein sequence ID" value="PIP34502.1"/>
    <property type="molecule type" value="Genomic_DNA"/>
</dbReference>
<proteinExistence type="predicted"/>
<reference evidence="2 3" key="1">
    <citation type="submission" date="2017-09" db="EMBL/GenBank/DDBJ databases">
        <title>Depth-based differentiation of microbial function through sediment-hosted aquifers and enrichment of novel symbionts in the deep terrestrial subsurface.</title>
        <authorList>
            <person name="Probst A.J."/>
            <person name="Ladd B."/>
            <person name="Jarett J.K."/>
            <person name="Geller-Mcgrath D.E."/>
            <person name="Sieber C.M."/>
            <person name="Emerson J.B."/>
            <person name="Anantharaman K."/>
            <person name="Thomas B.C."/>
            <person name="Malmstrom R."/>
            <person name="Stieglmeier M."/>
            <person name="Klingl A."/>
            <person name="Woyke T."/>
            <person name="Ryan C.M."/>
            <person name="Banfield J.F."/>
        </authorList>
    </citation>
    <scope>NUCLEOTIDE SEQUENCE [LARGE SCALE GENOMIC DNA]</scope>
    <source>
        <strain evidence="2">CG23_combo_of_CG06-09_8_20_14_all_41_10</strain>
    </source>
</reference>
<organism evidence="2 3">
    <name type="scientific">Candidatus Falkowbacteria bacterium CG23_combo_of_CG06-09_8_20_14_all_41_10</name>
    <dbReference type="NCBI Taxonomy" id="1974571"/>
    <lineage>
        <taxon>Bacteria</taxon>
        <taxon>Candidatus Falkowiibacteriota</taxon>
    </lineage>
</organism>
<sequence>MRPGDRLYSGRRNFQATATSTPVAWNGTNDFNFTAIPSSYRDLDGVFNHQGTYGFFWTSTINDVDTTWHRFLDSATTTIVRFYDFQAYGFAVRCIQD</sequence>
<dbReference type="Proteomes" id="UP000231408">
    <property type="component" value="Unassembled WGS sequence"/>
</dbReference>
<name>A0A2G9ZMX2_9BACT</name>
<evidence type="ECO:0000313" key="3">
    <source>
        <dbReference type="Proteomes" id="UP000231408"/>
    </source>
</evidence>
<evidence type="ECO:0000313" key="2">
    <source>
        <dbReference type="EMBL" id="PIP34502.1"/>
    </source>
</evidence>